<dbReference type="PANTHER" id="PTHR43798:SF33">
    <property type="entry name" value="HYDROLASE, PUTATIVE (AFU_ORTHOLOGUE AFUA_2G14860)-RELATED"/>
    <property type="match status" value="1"/>
</dbReference>
<dbReference type="InterPro" id="IPR050266">
    <property type="entry name" value="AB_hydrolase_sf"/>
</dbReference>
<dbReference type="Proteomes" id="UP001595914">
    <property type="component" value="Unassembled WGS sequence"/>
</dbReference>
<keyword evidence="3" id="KW-1185">Reference proteome</keyword>
<evidence type="ECO:0000259" key="1">
    <source>
        <dbReference type="Pfam" id="PF12697"/>
    </source>
</evidence>
<reference evidence="3" key="1">
    <citation type="journal article" date="2019" name="Int. J. Syst. Evol. Microbiol.">
        <title>The Global Catalogue of Microorganisms (GCM) 10K type strain sequencing project: providing services to taxonomists for standard genome sequencing and annotation.</title>
        <authorList>
            <consortium name="The Broad Institute Genomics Platform"/>
            <consortium name="The Broad Institute Genome Sequencing Center for Infectious Disease"/>
            <person name="Wu L."/>
            <person name="Ma J."/>
        </authorList>
    </citation>
    <scope>NUCLEOTIDE SEQUENCE [LARGE SCALE GENOMIC DNA]</scope>
    <source>
        <strain evidence="3">CCUG 54520</strain>
    </source>
</reference>
<feature type="domain" description="AB hydrolase-1" evidence="1">
    <location>
        <begin position="26"/>
        <end position="269"/>
    </location>
</feature>
<evidence type="ECO:0000313" key="3">
    <source>
        <dbReference type="Proteomes" id="UP001595914"/>
    </source>
</evidence>
<dbReference type="EMBL" id="JBHSFO010000015">
    <property type="protein sequence ID" value="MFC4606190.1"/>
    <property type="molecule type" value="Genomic_DNA"/>
</dbReference>
<dbReference type="PANTHER" id="PTHR43798">
    <property type="entry name" value="MONOACYLGLYCEROL LIPASE"/>
    <property type="match status" value="1"/>
</dbReference>
<gene>
    <name evidence="2" type="ORF">ACFO6S_21055</name>
</gene>
<dbReference type="RefSeq" id="WP_378419915.1">
    <property type="nucleotide sequence ID" value="NZ_JBHSFO010000015.1"/>
</dbReference>
<protein>
    <submittedName>
        <fullName evidence="2">Alpha/beta fold hydrolase</fullName>
    </submittedName>
</protein>
<dbReference type="InterPro" id="IPR000073">
    <property type="entry name" value="AB_hydrolase_1"/>
</dbReference>
<name>A0ABV9FZ33_9NOCA</name>
<sequence length="286" mass="29858">MKPAGRFLTVQGSALHVVVDGSGPAVVLCGGLAGNWFDWDAVTRALAVDHTVVRFDRPGCGLSAPTGRPPTVHGESDRIAGVLDAVGVDESAVVVVGHSMGGWYAEAFARRHRRRAAGLVLLDASIARPQRPLLAPTPRYRLAAAAAAVTSASGLQRLLGPSVRRLAYGGGPAAGTESLVRRVFTDPAYLRAALVENAAYADLPAELASIRGLGPLPPTLVVAADPGRPWSARWVRSQRRLADDLGATFTALRPARHTAMVDRPAAVAALVAAMPGAAYRGRGRQP</sequence>
<dbReference type="Pfam" id="PF12697">
    <property type="entry name" value="Abhydrolase_6"/>
    <property type="match status" value="1"/>
</dbReference>
<comment type="caution">
    <text evidence="2">The sequence shown here is derived from an EMBL/GenBank/DDBJ whole genome shotgun (WGS) entry which is preliminary data.</text>
</comment>
<proteinExistence type="predicted"/>
<dbReference type="GO" id="GO:0016787">
    <property type="term" value="F:hydrolase activity"/>
    <property type="evidence" value="ECO:0007669"/>
    <property type="project" value="UniProtKB-KW"/>
</dbReference>
<accession>A0ABV9FZ33</accession>
<evidence type="ECO:0000313" key="2">
    <source>
        <dbReference type="EMBL" id="MFC4606190.1"/>
    </source>
</evidence>
<dbReference type="InterPro" id="IPR029058">
    <property type="entry name" value="AB_hydrolase_fold"/>
</dbReference>
<keyword evidence="2" id="KW-0378">Hydrolase</keyword>
<dbReference type="Gene3D" id="3.40.50.1820">
    <property type="entry name" value="alpha/beta hydrolase"/>
    <property type="match status" value="1"/>
</dbReference>
<organism evidence="2 3">
    <name type="scientific">Rhodococcus kronopolitis</name>
    <dbReference type="NCBI Taxonomy" id="1460226"/>
    <lineage>
        <taxon>Bacteria</taxon>
        <taxon>Bacillati</taxon>
        <taxon>Actinomycetota</taxon>
        <taxon>Actinomycetes</taxon>
        <taxon>Mycobacteriales</taxon>
        <taxon>Nocardiaceae</taxon>
        <taxon>Rhodococcus</taxon>
    </lineage>
</organism>
<dbReference type="SUPFAM" id="SSF53474">
    <property type="entry name" value="alpha/beta-Hydrolases"/>
    <property type="match status" value="1"/>
</dbReference>